<reference evidence="2" key="1">
    <citation type="submission" date="2020-06" db="EMBL/GenBank/DDBJ databases">
        <authorList>
            <consortium name="Plant Systems Biology data submission"/>
        </authorList>
    </citation>
    <scope>NUCLEOTIDE SEQUENCE</scope>
    <source>
        <strain evidence="2">D6</strain>
    </source>
</reference>
<proteinExistence type="predicted"/>
<keyword evidence="1" id="KW-0732">Signal</keyword>
<dbReference type="AlphaFoldDB" id="A0A9N8HRU2"/>
<comment type="caution">
    <text evidence="2">The sequence shown here is derived from an EMBL/GenBank/DDBJ whole genome shotgun (WGS) entry which is preliminary data.</text>
</comment>
<evidence type="ECO:0000313" key="2">
    <source>
        <dbReference type="EMBL" id="CAB9522942.1"/>
    </source>
</evidence>
<keyword evidence="3" id="KW-1185">Reference proteome</keyword>
<name>A0A9N8HRU2_9STRA</name>
<evidence type="ECO:0008006" key="4">
    <source>
        <dbReference type="Google" id="ProtNLM"/>
    </source>
</evidence>
<sequence>MTSHRLVAVVLLSAVVHGGAFLSSSDHTKKSIVGQRQPPTVEFALRYPYQYDDEVAETEEEPLLYDVSIGVPDGLTGGDCCSEEEECVNVDALRARAGVLRRTILQQQQELQQVERKIICCSRSSTDSASSLNDAVSPAALVRYAVNQTYSTFQASSSVLWRKLQRVQGSVGVHNHKWKGSVGDFCLAQTHSGVRIVDKILHNQTQLLQLVKDPSTPTLVPHVPAILARLDKLEGHMAPILERVLNNQRHLASIEPYLPEILERFDDIEPHLPWILDHIDILAPYTGLLLQHIDELLPYAALDEYENLHGRSSNYYQYALAEQLLPYLEFYVSRLDTVGPHLPLLRPHVPKLLKHNRIAKMSPHIDRLFALGYKDNLGASANMDVLLFWFGWALRVPGLPRLFFAIPGSPRIVTFLANRLPKRFVRGYCSGISCTVDGDYGVQWNKLSKEGAR</sequence>
<feature type="signal peptide" evidence="1">
    <location>
        <begin position="1"/>
        <end position="18"/>
    </location>
</feature>
<evidence type="ECO:0000313" key="3">
    <source>
        <dbReference type="Proteomes" id="UP001153069"/>
    </source>
</evidence>
<dbReference type="EMBL" id="CAICTM010001357">
    <property type="protein sequence ID" value="CAB9522942.1"/>
    <property type="molecule type" value="Genomic_DNA"/>
</dbReference>
<dbReference type="OrthoDB" id="191392at2759"/>
<protein>
    <recommendedName>
        <fullName evidence="4">Secreted protein</fullName>
    </recommendedName>
</protein>
<gene>
    <name evidence="2" type="ORF">SEMRO_1359_G265960.1</name>
</gene>
<organism evidence="2 3">
    <name type="scientific">Seminavis robusta</name>
    <dbReference type="NCBI Taxonomy" id="568900"/>
    <lineage>
        <taxon>Eukaryota</taxon>
        <taxon>Sar</taxon>
        <taxon>Stramenopiles</taxon>
        <taxon>Ochrophyta</taxon>
        <taxon>Bacillariophyta</taxon>
        <taxon>Bacillariophyceae</taxon>
        <taxon>Bacillariophycidae</taxon>
        <taxon>Naviculales</taxon>
        <taxon>Naviculaceae</taxon>
        <taxon>Seminavis</taxon>
    </lineage>
</organism>
<dbReference type="Proteomes" id="UP001153069">
    <property type="component" value="Unassembled WGS sequence"/>
</dbReference>
<evidence type="ECO:0000256" key="1">
    <source>
        <dbReference type="SAM" id="SignalP"/>
    </source>
</evidence>
<feature type="chain" id="PRO_5040428383" description="Secreted protein" evidence="1">
    <location>
        <begin position="19"/>
        <end position="453"/>
    </location>
</feature>
<accession>A0A9N8HRU2</accession>